<name>A0A9W9SNA3_9EURO</name>
<dbReference type="InterPro" id="IPR036388">
    <property type="entry name" value="WH-like_DNA-bd_sf"/>
</dbReference>
<dbReference type="SUPFAM" id="SSF53335">
    <property type="entry name" value="S-adenosyl-L-methionine-dependent methyltransferases"/>
    <property type="match status" value="1"/>
</dbReference>
<keyword evidence="3" id="KW-0949">S-adenosyl-L-methionine</keyword>
<dbReference type="PANTHER" id="PTHR43712:SF5">
    <property type="entry name" value="O-METHYLTRANSFERASE ASQN-RELATED"/>
    <property type="match status" value="1"/>
</dbReference>
<dbReference type="PROSITE" id="PS51683">
    <property type="entry name" value="SAM_OMT_II"/>
    <property type="match status" value="1"/>
</dbReference>
<comment type="caution">
    <text evidence="6">The sequence shown here is derived from an EMBL/GenBank/DDBJ whole genome shotgun (WGS) entry which is preliminary data.</text>
</comment>
<reference evidence="6" key="2">
    <citation type="journal article" date="2023" name="IMA Fungus">
        <title>Comparative genomic study of the Penicillium genus elucidates a diverse pangenome and 15 lateral gene transfer events.</title>
        <authorList>
            <person name="Petersen C."/>
            <person name="Sorensen T."/>
            <person name="Nielsen M.R."/>
            <person name="Sondergaard T.E."/>
            <person name="Sorensen J.L."/>
            <person name="Fitzpatrick D.A."/>
            <person name="Frisvad J.C."/>
            <person name="Nielsen K.L."/>
        </authorList>
    </citation>
    <scope>NUCLEOTIDE SEQUENCE</scope>
    <source>
        <strain evidence="6">IBT 29864</strain>
    </source>
</reference>
<evidence type="ECO:0000259" key="5">
    <source>
        <dbReference type="Pfam" id="PF00891"/>
    </source>
</evidence>
<comment type="similarity">
    <text evidence="4">Belongs to the class I-like SAM-binding methyltransferase superfamily. Cation-independent O-methyltransferase family.</text>
</comment>
<reference evidence="6" key="1">
    <citation type="submission" date="2022-11" db="EMBL/GenBank/DDBJ databases">
        <authorList>
            <person name="Petersen C."/>
        </authorList>
    </citation>
    <scope>NUCLEOTIDE SEQUENCE</scope>
    <source>
        <strain evidence="6">IBT 29864</strain>
    </source>
</reference>
<evidence type="ECO:0000256" key="2">
    <source>
        <dbReference type="ARBA" id="ARBA00022679"/>
    </source>
</evidence>
<dbReference type="InterPro" id="IPR001077">
    <property type="entry name" value="COMT_C"/>
</dbReference>
<feature type="domain" description="O-methyltransferase C-terminal" evidence="5">
    <location>
        <begin position="172"/>
        <end position="390"/>
    </location>
</feature>
<proteinExistence type="inferred from homology"/>
<dbReference type="Proteomes" id="UP001147782">
    <property type="component" value="Unassembled WGS sequence"/>
</dbReference>
<dbReference type="AlphaFoldDB" id="A0A9W9SNA3"/>
<dbReference type="InterPro" id="IPR036390">
    <property type="entry name" value="WH_DNA-bd_sf"/>
</dbReference>
<gene>
    <name evidence="6" type="ORF">N7496_003865</name>
</gene>
<evidence type="ECO:0000256" key="4">
    <source>
        <dbReference type="ARBA" id="ARBA00038277"/>
    </source>
</evidence>
<dbReference type="GO" id="GO:0032259">
    <property type="term" value="P:methylation"/>
    <property type="evidence" value="ECO:0007669"/>
    <property type="project" value="UniProtKB-KW"/>
</dbReference>
<dbReference type="SUPFAM" id="SSF46785">
    <property type="entry name" value="Winged helix' DNA-binding domain"/>
    <property type="match status" value="1"/>
</dbReference>
<dbReference type="OrthoDB" id="1606438at2759"/>
<accession>A0A9W9SNA3</accession>
<keyword evidence="7" id="KW-1185">Reference proteome</keyword>
<evidence type="ECO:0000256" key="1">
    <source>
        <dbReference type="ARBA" id="ARBA00022603"/>
    </source>
</evidence>
<dbReference type="Gene3D" id="1.10.10.10">
    <property type="entry name" value="Winged helix-like DNA-binding domain superfamily/Winged helix DNA-binding domain"/>
    <property type="match status" value="1"/>
</dbReference>
<sequence length="419" mass="45987">MAAKSQVVELANQVGTLVAGLLEEWDKRPSEQPPFDSTVWSELATQLQSATELLTSLTTPPASFVRTLQLRHYDLVAYQIALEFDLFTAIPIGLTATLPAIANHSGLDCGRAGRTLRLLALHGVFRETEEDTFGHTPQSTLIAQDESIRSALAIQMCEMYQAASSTADAIQSVVKENKDISPFAARFGVPIYDYYQKHPEKADRFSLGMKGAMELDKDSLVDLQNSYPWAQFQGGTVVDVGGGTGHVSRFLAKTDKLHSQDLPSVSFAVQDILVPQTLENTTNVKFHQHDFFQPQPSTPDAKAFLLRHVLHNYEDKDCIRILSALVPALEAQGETASPVLLINEGVVPEFGELSARDLHLTLRRGDLCMMVTLSAQERTRNQFQSLLSAADPRLQIRGVYGSGVTRLIEVHLNSGASTA</sequence>
<evidence type="ECO:0000256" key="3">
    <source>
        <dbReference type="ARBA" id="ARBA00022691"/>
    </source>
</evidence>
<dbReference type="Pfam" id="PF00891">
    <property type="entry name" value="Methyltransf_2"/>
    <property type="match status" value="1"/>
</dbReference>
<keyword evidence="2" id="KW-0808">Transferase</keyword>
<dbReference type="EMBL" id="JAPZBS010000002">
    <property type="protein sequence ID" value="KAJ5381437.1"/>
    <property type="molecule type" value="Genomic_DNA"/>
</dbReference>
<dbReference type="InterPro" id="IPR029063">
    <property type="entry name" value="SAM-dependent_MTases_sf"/>
</dbReference>
<evidence type="ECO:0000313" key="6">
    <source>
        <dbReference type="EMBL" id="KAJ5381437.1"/>
    </source>
</evidence>
<protein>
    <recommendedName>
        <fullName evidence="5">O-methyltransferase C-terminal domain-containing protein</fullName>
    </recommendedName>
</protein>
<dbReference type="Gene3D" id="3.40.50.150">
    <property type="entry name" value="Vaccinia Virus protein VP39"/>
    <property type="match status" value="1"/>
</dbReference>
<dbReference type="InterPro" id="IPR016461">
    <property type="entry name" value="COMT-like"/>
</dbReference>
<dbReference type="GeneID" id="81435973"/>
<dbReference type="PANTHER" id="PTHR43712">
    <property type="entry name" value="PUTATIVE (AFU_ORTHOLOGUE AFUA_4G14580)-RELATED"/>
    <property type="match status" value="1"/>
</dbReference>
<dbReference type="GO" id="GO:0008171">
    <property type="term" value="F:O-methyltransferase activity"/>
    <property type="evidence" value="ECO:0007669"/>
    <property type="project" value="InterPro"/>
</dbReference>
<dbReference type="RefSeq" id="XP_056559008.1">
    <property type="nucleotide sequence ID" value="XM_056696796.1"/>
</dbReference>
<dbReference type="GO" id="GO:0044550">
    <property type="term" value="P:secondary metabolite biosynthetic process"/>
    <property type="evidence" value="ECO:0007669"/>
    <property type="project" value="UniProtKB-ARBA"/>
</dbReference>
<keyword evidence="1" id="KW-0489">Methyltransferase</keyword>
<evidence type="ECO:0000313" key="7">
    <source>
        <dbReference type="Proteomes" id="UP001147782"/>
    </source>
</evidence>
<organism evidence="6 7">
    <name type="scientific">Penicillium cataractarum</name>
    <dbReference type="NCBI Taxonomy" id="2100454"/>
    <lineage>
        <taxon>Eukaryota</taxon>
        <taxon>Fungi</taxon>
        <taxon>Dikarya</taxon>
        <taxon>Ascomycota</taxon>
        <taxon>Pezizomycotina</taxon>
        <taxon>Eurotiomycetes</taxon>
        <taxon>Eurotiomycetidae</taxon>
        <taxon>Eurotiales</taxon>
        <taxon>Aspergillaceae</taxon>
        <taxon>Penicillium</taxon>
    </lineage>
</organism>